<evidence type="ECO:0000313" key="1">
    <source>
        <dbReference type="EMBL" id="BAP54739.1"/>
    </source>
</evidence>
<name>A0A090AD72_9GAMM</name>
<gene>
    <name evidence="1" type="ORF">THII_0442</name>
</gene>
<reference evidence="1 2" key="1">
    <citation type="journal article" date="2014" name="ISME J.">
        <title>Ecophysiology of Thioploca ingrica as revealed by the complete genome sequence supplemented with proteomic evidence.</title>
        <authorList>
            <person name="Kojima H."/>
            <person name="Ogura Y."/>
            <person name="Yamamoto N."/>
            <person name="Togashi T."/>
            <person name="Mori H."/>
            <person name="Watanabe T."/>
            <person name="Nemoto F."/>
            <person name="Kurokawa K."/>
            <person name="Hayashi T."/>
            <person name="Fukui M."/>
        </authorList>
    </citation>
    <scope>NUCLEOTIDE SEQUENCE [LARGE SCALE GENOMIC DNA]</scope>
</reference>
<dbReference type="HOGENOM" id="CLU_185250_0_0_6"/>
<dbReference type="EMBL" id="AP014633">
    <property type="protein sequence ID" value="BAP54739.1"/>
    <property type="molecule type" value="Genomic_DNA"/>
</dbReference>
<dbReference type="STRING" id="40754.THII_0442"/>
<dbReference type="Proteomes" id="UP000031623">
    <property type="component" value="Chromosome"/>
</dbReference>
<dbReference type="OrthoDB" id="9807072at2"/>
<keyword evidence="2" id="KW-1185">Reference proteome</keyword>
<sequence length="89" mass="10131">MIIVDKINDTTFKVTIKGKPITTHVVTVSSSYYEKLTTGQIPVVTLIEKSFEFLLQRESNTSILSRFDLPVIGHYFPEYESTIKKCLTS</sequence>
<accession>A0A090AD72</accession>
<proteinExistence type="predicted"/>
<organism evidence="1 2">
    <name type="scientific">Thioploca ingrica</name>
    <dbReference type="NCBI Taxonomy" id="40754"/>
    <lineage>
        <taxon>Bacteria</taxon>
        <taxon>Pseudomonadati</taxon>
        <taxon>Pseudomonadota</taxon>
        <taxon>Gammaproteobacteria</taxon>
        <taxon>Thiotrichales</taxon>
        <taxon>Thiotrichaceae</taxon>
        <taxon>Thioploca</taxon>
    </lineage>
</organism>
<protein>
    <submittedName>
        <fullName evidence="1">Uncharacterized protein</fullName>
    </submittedName>
</protein>
<dbReference type="AlphaFoldDB" id="A0A090AD72"/>
<dbReference type="KEGG" id="tig:THII_0442"/>
<evidence type="ECO:0000313" key="2">
    <source>
        <dbReference type="Proteomes" id="UP000031623"/>
    </source>
</evidence>